<evidence type="ECO:0000313" key="1">
    <source>
        <dbReference type="EMBL" id="RKO91880.1"/>
    </source>
</evidence>
<proteinExistence type="predicted"/>
<keyword evidence="2" id="KW-1185">Reference proteome</keyword>
<dbReference type="EMBL" id="KZ994863">
    <property type="protein sequence ID" value="RKO91880.1"/>
    <property type="molecule type" value="Genomic_DNA"/>
</dbReference>
<dbReference type="Proteomes" id="UP000269721">
    <property type="component" value="Unassembled WGS sequence"/>
</dbReference>
<dbReference type="AlphaFoldDB" id="A0A4P9WL20"/>
<evidence type="ECO:0000313" key="2">
    <source>
        <dbReference type="Proteomes" id="UP000269721"/>
    </source>
</evidence>
<sequence>MASRPQAPPSPRNLVVPRPLVCQPSPAAVFARTSASPLGQTRSQRHQCLLSIKYASICLDAWRPLALAVGLRLKNGIGEDTVTLTIVLDESRDWGLVWNAKAHSNCARRRATLDPPALTLILPSSVACPPWSPVFISSSSNPLVLQSTPSPLSSLTLPPLYPLSLPQLLPAPPPLRSPVPPPRVSPTCPPLLSSSLPQVNIRLPVLARPFVLRDLLNI</sequence>
<organism evidence="1 2">
    <name type="scientific">Blyttiomyces helicus</name>
    <dbReference type="NCBI Taxonomy" id="388810"/>
    <lineage>
        <taxon>Eukaryota</taxon>
        <taxon>Fungi</taxon>
        <taxon>Fungi incertae sedis</taxon>
        <taxon>Chytridiomycota</taxon>
        <taxon>Chytridiomycota incertae sedis</taxon>
        <taxon>Chytridiomycetes</taxon>
        <taxon>Chytridiomycetes incertae sedis</taxon>
        <taxon>Blyttiomyces</taxon>
    </lineage>
</organism>
<name>A0A4P9WL20_9FUNG</name>
<reference evidence="2" key="1">
    <citation type="journal article" date="2018" name="Nat. Microbiol.">
        <title>Leveraging single-cell genomics to expand the fungal tree of life.</title>
        <authorList>
            <person name="Ahrendt S.R."/>
            <person name="Quandt C.A."/>
            <person name="Ciobanu D."/>
            <person name="Clum A."/>
            <person name="Salamov A."/>
            <person name="Andreopoulos B."/>
            <person name="Cheng J.F."/>
            <person name="Woyke T."/>
            <person name="Pelin A."/>
            <person name="Henrissat B."/>
            <person name="Reynolds N.K."/>
            <person name="Benny G.L."/>
            <person name="Smith M.E."/>
            <person name="James T.Y."/>
            <person name="Grigoriev I.V."/>
        </authorList>
    </citation>
    <scope>NUCLEOTIDE SEQUENCE [LARGE SCALE GENOMIC DNA]</scope>
</reference>
<gene>
    <name evidence="1" type="ORF">BDK51DRAFT_45191</name>
</gene>
<accession>A0A4P9WL20</accession>
<protein>
    <submittedName>
        <fullName evidence="1">Uncharacterized protein</fullName>
    </submittedName>
</protein>